<dbReference type="InterPro" id="IPR019540">
    <property type="entry name" value="PtdIno-glycan_biosynth_class_S"/>
</dbReference>
<dbReference type="PANTHER" id="PTHR21072:SF13">
    <property type="entry name" value="GPI TRANSAMIDASE COMPONENT PIG-S"/>
    <property type="match status" value="1"/>
</dbReference>
<evidence type="ECO:0000256" key="9">
    <source>
        <dbReference type="ARBA" id="ARBA00023180"/>
    </source>
</evidence>
<gene>
    <name evidence="11" type="ORF">LELG_03996</name>
</gene>
<dbReference type="OrthoDB" id="28748at2759"/>
<evidence type="ECO:0000256" key="8">
    <source>
        <dbReference type="ARBA" id="ARBA00023136"/>
    </source>
</evidence>
<dbReference type="GeneID" id="5232017"/>
<feature type="transmembrane region" description="Helical" evidence="10">
    <location>
        <begin position="89"/>
        <end position="110"/>
    </location>
</feature>
<dbReference type="Pfam" id="PF10510">
    <property type="entry name" value="PIG-S"/>
    <property type="match status" value="1"/>
</dbReference>
<dbReference type="KEGG" id="lel:PVL30_004816"/>
<dbReference type="EMBL" id="CH981528">
    <property type="protein sequence ID" value="EDK45817.1"/>
    <property type="molecule type" value="Genomic_DNA"/>
</dbReference>
<evidence type="ECO:0000313" key="12">
    <source>
        <dbReference type="Proteomes" id="UP000001996"/>
    </source>
</evidence>
<comment type="pathway">
    <text evidence="2">Glycolipid biosynthesis; glycosylphosphatidylinositol-anchor biosynthesis.</text>
</comment>
<keyword evidence="5 10" id="KW-0812">Transmembrane</keyword>
<accession>A5E309</accession>
<dbReference type="FunCoup" id="A5E309">
    <property type="interactions" value="756"/>
</dbReference>
<evidence type="ECO:0000256" key="1">
    <source>
        <dbReference type="ARBA" id="ARBA00004477"/>
    </source>
</evidence>
<dbReference type="GO" id="GO:0006506">
    <property type="term" value="P:GPI anchor biosynthetic process"/>
    <property type="evidence" value="ECO:0007669"/>
    <property type="project" value="UniProtKB-UniPathway"/>
</dbReference>
<comment type="similarity">
    <text evidence="3">Belongs to the PIGS family.</text>
</comment>
<keyword evidence="9" id="KW-0325">Glycoprotein</keyword>
<evidence type="ECO:0008006" key="13">
    <source>
        <dbReference type="Google" id="ProtNLM"/>
    </source>
</evidence>
<keyword evidence="12" id="KW-1185">Reference proteome</keyword>
<name>A5E309_LODEL</name>
<keyword evidence="8 10" id="KW-0472">Membrane</keyword>
<dbReference type="OMA" id="WGGIFIY"/>
<dbReference type="PANTHER" id="PTHR21072">
    <property type="entry name" value="GPI TRANSAMIDASE COMPONENT PIG-S"/>
    <property type="match status" value="1"/>
</dbReference>
<evidence type="ECO:0000256" key="3">
    <source>
        <dbReference type="ARBA" id="ARBA00005316"/>
    </source>
</evidence>
<dbReference type="InParanoid" id="A5E309"/>
<dbReference type="UniPathway" id="UPA00196"/>
<dbReference type="VEuPathDB" id="FungiDB:LELG_03996"/>
<evidence type="ECO:0000313" key="11">
    <source>
        <dbReference type="EMBL" id="EDK45817.1"/>
    </source>
</evidence>
<comment type="subcellular location">
    <subcellularLocation>
        <location evidence="1">Endoplasmic reticulum membrane</location>
        <topology evidence="1">Multi-pass membrane protein</topology>
    </subcellularLocation>
</comment>
<organism evidence="11 12">
    <name type="scientific">Lodderomyces elongisporus (strain ATCC 11503 / CBS 2605 / JCM 1781 / NBRC 1676 / NRRL YB-4239)</name>
    <name type="common">Yeast</name>
    <name type="synonym">Saccharomyces elongisporus</name>
    <dbReference type="NCBI Taxonomy" id="379508"/>
    <lineage>
        <taxon>Eukaryota</taxon>
        <taxon>Fungi</taxon>
        <taxon>Dikarya</taxon>
        <taxon>Ascomycota</taxon>
        <taxon>Saccharomycotina</taxon>
        <taxon>Pichiomycetes</taxon>
        <taxon>Debaryomycetaceae</taxon>
        <taxon>Candida/Lodderomyces clade</taxon>
        <taxon>Lodderomyces</taxon>
    </lineage>
</organism>
<dbReference type="HOGENOM" id="CLU_010026_1_0_1"/>
<evidence type="ECO:0000256" key="10">
    <source>
        <dbReference type="SAM" id="Phobius"/>
    </source>
</evidence>
<dbReference type="GO" id="GO:0042765">
    <property type="term" value="C:GPI-anchor transamidase complex"/>
    <property type="evidence" value="ECO:0007669"/>
    <property type="project" value="InterPro"/>
</dbReference>
<dbReference type="Proteomes" id="UP000001996">
    <property type="component" value="Unassembled WGS sequence"/>
</dbReference>
<sequence length="546" mass="62684">MHLSPRTSKFVLYFQNNIGKGRNAIILCSSPNSKQLFHQNIMKELKGSKELKDLNELKQLNESNVLKELKEPKEMKQSTISKESPTISYIRNVITIIVIGSILSLGYPLFLLTTTIYRADLPIDRINNYDVNSVNFQIPIEVNGFQVNKEYLRSELNKWYPDVARTWSLVFPDEKEYNDAKHNDDNSVDMYSVELHETSSEKHFKINKRKIDVYFSTAESNTNQYLLEILFKNVFKSELETLSALVQDKVDSSVAFPYSKQYNLMFSLFVEDGKQLNWEIEEALLDFQPVLNLLHNITSFKTSTQIQYYSLLSKSYPMGMIPQDELSTFINFGDWNLGNFDMNPTINFIVYVPKEQLGVENSATNSFLISKWGGVQILNRMPGMAHSTISKLELTPILNIFANQLFQLLNIDQYNSKVSHNQNMSLEIKLDSLKRITIYKNIKNSLANLRSLVKLLESLKDITVPEETKQNVLKSLDAMDEAKRKKSVLVSANALDASNAAFFEKKMVQQAYFPSEHKMAVFLPLLGPIGSIIVFNILRLAKKRKL</sequence>
<dbReference type="GO" id="GO:0016255">
    <property type="term" value="P:attachment of GPI anchor to protein"/>
    <property type="evidence" value="ECO:0007669"/>
    <property type="project" value="InterPro"/>
</dbReference>
<evidence type="ECO:0000256" key="7">
    <source>
        <dbReference type="ARBA" id="ARBA00022989"/>
    </source>
</evidence>
<protein>
    <recommendedName>
        <fullName evidence="13">GPI transamidase component GPI17</fullName>
    </recommendedName>
</protein>
<dbReference type="AlphaFoldDB" id="A5E309"/>
<keyword evidence="6" id="KW-0256">Endoplasmic reticulum</keyword>
<keyword evidence="7 10" id="KW-1133">Transmembrane helix</keyword>
<evidence type="ECO:0000256" key="4">
    <source>
        <dbReference type="ARBA" id="ARBA00022502"/>
    </source>
</evidence>
<keyword evidence="4" id="KW-0337">GPI-anchor biosynthesis</keyword>
<evidence type="ECO:0000256" key="6">
    <source>
        <dbReference type="ARBA" id="ARBA00022824"/>
    </source>
</evidence>
<evidence type="ECO:0000256" key="5">
    <source>
        <dbReference type="ARBA" id="ARBA00022692"/>
    </source>
</evidence>
<dbReference type="eggNOG" id="KOG2459">
    <property type="taxonomic scope" value="Eukaryota"/>
</dbReference>
<dbReference type="STRING" id="379508.A5E309"/>
<proteinExistence type="inferred from homology"/>
<feature type="transmembrane region" description="Helical" evidence="10">
    <location>
        <begin position="519"/>
        <end position="538"/>
    </location>
</feature>
<reference evidence="11 12" key="1">
    <citation type="journal article" date="2009" name="Nature">
        <title>Evolution of pathogenicity and sexual reproduction in eight Candida genomes.</title>
        <authorList>
            <person name="Butler G."/>
            <person name="Rasmussen M.D."/>
            <person name="Lin M.F."/>
            <person name="Santos M.A."/>
            <person name="Sakthikumar S."/>
            <person name="Munro C.A."/>
            <person name="Rheinbay E."/>
            <person name="Grabherr M."/>
            <person name="Forche A."/>
            <person name="Reedy J.L."/>
            <person name="Agrafioti I."/>
            <person name="Arnaud M.B."/>
            <person name="Bates S."/>
            <person name="Brown A.J."/>
            <person name="Brunke S."/>
            <person name="Costanzo M.C."/>
            <person name="Fitzpatrick D.A."/>
            <person name="de Groot P.W."/>
            <person name="Harris D."/>
            <person name="Hoyer L.L."/>
            <person name="Hube B."/>
            <person name="Klis F.M."/>
            <person name="Kodira C."/>
            <person name="Lennard N."/>
            <person name="Logue M.E."/>
            <person name="Martin R."/>
            <person name="Neiman A.M."/>
            <person name="Nikolaou E."/>
            <person name="Quail M.A."/>
            <person name="Quinn J."/>
            <person name="Santos M.C."/>
            <person name="Schmitzberger F.F."/>
            <person name="Sherlock G."/>
            <person name="Shah P."/>
            <person name="Silverstein K.A."/>
            <person name="Skrzypek M.S."/>
            <person name="Soll D."/>
            <person name="Staggs R."/>
            <person name="Stansfield I."/>
            <person name="Stumpf M.P."/>
            <person name="Sudbery P.E."/>
            <person name="Srikantha T."/>
            <person name="Zeng Q."/>
            <person name="Berman J."/>
            <person name="Berriman M."/>
            <person name="Heitman J."/>
            <person name="Gow N.A."/>
            <person name="Lorenz M.C."/>
            <person name="Birren B.W."/>
            <person name="Kellis M."/>
            <person name="Cuomo C.A."/>
        </authorList>
    </citation>
    <scope>NUCLEOTIDE SEQUENCE [LARGE SCALE GENOMIC DNA]</scope>
    <source>
        <strain evidence="12">ATCC 11503 / BCRC 21390 / CBS 2605 / JCM 1781 / NBRC 1676 / NRRL YB-4239</strain>
    </source>
</reference>
<evidence type="ECO:0000256" key="2">
    <source>
        <dbReference type="ARBA" id="ARBA00004687"/>
    </source>
</evidence>